<accession>A0A0R1PY03</accession>
<reference evidence="1 2" key="1">
    <citation type="journal article" date="2015" name="Genome Announc.">
        <title>Expanding the biotechnology potential of lactobacilli through comparative genomics of 213 strains and associated genera.</title>
        <authorList>
            <person name="Sun Z."/>
            <person name="Harris H.M."/>
            <person name="McCann A."/>
            <person name="Guo C."/>
            <person name="Argimon S."/>
            <person name="Zhang W."/>
            <person name="Yang X."/>
            <person name="Jeffery I.B."/>
            <person name="Cooney J.C."/>
            <person name="Kagawa T.F."/>
            <person name="Liu W."/>
            <person name="Song Y."/>
            <person name="Salvetti E."/>
            <person name="Wrobel A."/>
            <person name="Rasinkangas P."/>
            <person name="Parkhill J."/>
            <person name="Rea M.C."/>
            <person name="O'Sullivan O."/>
            <person name="Ritari J."/>
            <person name="Douillard F.P."/>
            <person name="Paul Ross R."/>
            <person name="Yang R."/>
            <person name="Briner A.E."/>
            <person name="Felis G.E."/>
            <person name="de Vos W.M."/>
            <person name="Barrangou R."/>
            <person name="Klaenhammer T.R."/>
            <person name="Caufield P.W."/>
            <person name="Cui Y."/>
            <person name="Zhang H."/>
            <person name="O'Toole P.W."/>
        </authorList>
    </citation>
    <scope>NUCLEOTIDE SEQUENCE [LARGE SCALE GENOMIC DNA]</scope>
    <source>
        <strain evidence="1 2">DSM 19971</strain>
    </source>
</reference>
<name>A0A0R1PY03_9LACO</name>
<organism evidence="1 2">
    <name type="scientific">Liquorilactobacillus uvarum DSM 19971</name>
    <dbReference type="NCBI Taxonomy" id="1423812"/>
    <lineage>
        <taxon>Bacteria</taxon>
        <taxon>Bacillati</taxon>
        <taxon>Bacillota</taxon>
        <taxon>Bacilli</taxon>
        <taxon>Lactobacillales</taxon>
        <taxon>Lactobacillaceae</taxon>
        <taxon>Liquorilactobacillus</taxon>
    </lineage>
</organism>
<gene>
    <name evidence="1" type="ORF">FD20_GL000439</name>
</gene>
<proteinExistence type="predicted"/>
<dbReference type="AlphaFoldDB" id="A0A0R1PY03"/>
<dbReference type="EMBL" id="AZEG01000012">
    <property type="protein sequence ID" value="KRL37407.1"/>
    <property type="molecule type" value="Genomic_DNA"/>
</dbReference>
<dbReference type="Proteomes" id="UP000051155">
    <property type="component" value="Unassembled WGS sequence"/>
</dbReference>
<evidence type="ECO:0008006" key="3">
    <source>
        <dbReference type="Google" id="ProtNLM"/>
    </source>
</evidence>
<evidence type="ECO:0000313" key="2">
    <source>
        <dbReference type="Proteomes" id="UP000051155"/>
    </source>
</evidence>
<comment type="caution">
    <text evidence="1">The sequence shown here is derived from an EMBL/GenBank/DDBJ whole genome shotgun (WGS) entry which is preliminary data.</text>
</comment>
<keyword evidence="2" id="KW-1185">Reference proteome</keyword>
<evidence type="ECO:0000313" key="1">
    <source>
        <dbReference type="EMBL" id="KRL37407.1"/>
    </source>
</evidence>
<protein>
    <recommendedName>
        <fullName evidence="3">Amino acid biosynthesis protein</fullName>
    </recommendedName>
</protein>
<dbReference type="PATRIC" id="fig|1423812.3.peg.458"/>
<dbReference type="STRING" id="1423812.FD20_GL000439"/>
<sequence>MSSLIIHTLGPQETDSNDAAHYYLSKSPDKKAQIILHNSYEEIISAFAKYRNEFFLIPTAFKSATLNMTWGELHYHYLDQLILKNCFMHRLNPLVILERCDRKNGIAYSHPATAQLLTSRIHSCQVRYSPSKYLAYQQYMKDGQYTLTNEKNIVLSSKEKIIARYEPQMIWSLYQIKG</sequence>